<dbReference type="Pfam" id="PF11213">
    <property type="entry name" value="DUF3006"/>
    <property type="match status" value="1"/>
</dbReference>
<gene>
    <name evidence="1" type="ORF">COU22_03425</name>
</gene>
<accession>A0A2M6WBP9</accession>
<proteinExistence type="predicted"/>
<dbReference type="AlphaFoldDB" id="A0A2M6WBP9"/>
<name>A0A2M6WBP9_9BACT</name>
<dbReference type="Gene3D" id="6.20.120.50">
    <property type="match status" value="1"/>
</dbReference>
<reference evidence="2" key="1">
    <citation type="submission" date="2017-09" db="EMBL/GenBank/DDBJ databases">
        <title>Depth-based differentiation of microbial function through sediment-hosted aquifers and enrichment of novel symbionts in the deep terrestrial subsurface.</title>
        <authorList>
            <person name="Probst A.J."/>
            <person name="Ladd B."/>
            <person name="Jarett J.K."/>
            <person name="Geller-Mcgrath D.E."/>
            <person name="Sieber C.M.K."/>
            <person name="Emerson J.B."/>
            <person name="Anantharaman K."/>
            <person name="Thomas B.C."/>
            <person name="Malmstrom R."/>
            <person name="Stieglmeier M."/>
            <person name="Klingl A."/>
            <person name="Woyke T."/>
            <person name="Ryan C.M."/>
            <person name="Banfield J.F."/>
        </authorList>
    </citation>
    <scope>NUCLEOTIDE SEQUENCE [LARGE SCALE GENOMIC DNA]</scope>
</reference>
<comment type="caution">
    <text evidence="1">The sequence shown here is derived from an EMBL/GenBank/DDBJ whole genome shotgun (WGS) entry which is preliminary data.</text>
</comment>
<organism evidence="1 2">
    <name type="scientific">Candidatus Komeilibacteria bacterium CG10_big_fil_rev_8_21_14_0_10_41_13</name>
    <dbReference type="NCBI Taxonomy" id="1974476"/>
    <lineage>
        <taxon>Bacteria</taxon>
        <taxon>Candidatus Komeiliibacteriota</taxon>
    </lineage>
</organism>
<dbReference type="InterPro" id="IPR021377">
    <property type="entry name" value="DUF3006"/>
</dbReference>
<dbReference type="EMBL" id="PFBO01000123">
    <property type="protein sequence ID" value="PIT90201.1"/>
    <property type="molecule type" value="Genomic_DNA"/>
</dbReference>
<evidence type="ECO:0000313" key="1">
    <source>
        <dbReference type="EMBL" id="PIT90201.1"/>
    </source>
</evidence>
<sequence>MPYLISGTIDRFEGKLAVIKTDQETEILWPIRSLPDELVAGDKLTITLSNNQDETKNKEEMAKNMLNEILNVETAED</sequence>
<evidence type="ECO:0000313" key="2">
    <source>
        <dbReference type="Proteomes" id="UP000230543"/>
    </source>
</evidence>
<protein>
    <submittedName>
        <fullName evidence="1">DUF3006 domain-containing protein</fullName>
    </submittedName>
</protein>
<dbReference type="Proteomes" id="UP000230543">
    <property type="component" value="Unassembled WGS sequence"/>
</dbReference>